<protein>
    <submittedName>
        <fullName evidence="2">Unannotated protein</fullName>
    </submittedName>
</protein>
<gene>
    <name evidence="2" type="ORF">UFOPK2992_00103</name>
</gene>
<dbReference type="EMBL" id="CAFAAI010000006">
    <property type="protein sequence ID" value="CAB4786572.1"/>
    <property type="molecule type" value="Genomic_DNA"/>
</dbReference>
<feature type="region of interest" description="Disordered" evidence="1">
    <location>
        <begin position="23"/>
        <end position="54"/>
    </location>
</feature>
<evidence type="ECO:0000256" key="1">
    <source>
        <dbReference type="SAM" id="MobiDB-lite"/>
    </source>
</evidence>
<accession>A0A6J6WPA0</accession>
<sequence>MHPIYSLYAGYLRRKSATSALHSCRSDRYGSTPAGHGSTQSVPREETGSDTTRRRRCYASRMTSATWFSLSEAAALGDKSRVTLRRYLDAGRFPNARQDEQDPNRPWLVSLGDLQAAGVMVADDTGGATTLDPTRMLIVRLSVAEALADERAAEIARLTKVIETFTAQAALMSAVLEEVRR</sequence>
<organism evidence="2">
    <name type="scientific">freshwater metagenome</name>
    <dbReference type="NCBI Taxonomy" id="449393"/>
    <lineage>
        <taxon>unclassified sequences</taxon>
        <taxon>metagenomes</taxon>
        <taxon>ecological metagenomes</taxon>
    </lineage>
</organism>
<reference evidence="2" key="1">
    <citation type="submission" date="2020-05" db="EMBL/GenBank/DDBJ databases">
        <authorList>
            <person name="Chiriac C."/>
            <person name="Salcher M."/>
            <person name="Ghai R."/>
            <person name="Kavagutti S V."/>
        </authorList>
    </citation>
    <scope>NUCLEOTIDE SEQUENCE</scope>
</reference>
<name>A0A6J6WPA0_9ZZZZ</name>
<proteinExistence type="predicted"/>
<evidence type="ECO:0000313" key="2">
    <source>
        <dbReference type="EMBL" id="CAB4786572.1"/>
    </source>
</evidence>
<dbReference type="AlphaFoldDB" id="A0A6J6WPA0"/>